<dbReference type="PANTHER" id="PTHR31672">
    <property type="entry name" value="BNACNNG10540D PROTEIN"/>
    <property type="match status" value="1"/>
</dbReference>
<evidence type="ECO:0000313" key="2">
    <source>
        <dbReference type="EMBL" id="CAK9183412.1"/>
    </source>
</evidence>
<dbReference type="Proteomes" id="UP001642360">
    <property type="component" value="Unassembled WGS sequence"/>
</dbReference>
<dbReference type="InterPro" id="IPR017451">
    <property type="entry name" value="F-box-assoc_interact_dom"/>
</dbReference>
<dbReference type="PROSITE" id="PS50181">
    <property type="entry name" value="FBOX"/>
    <property type="match status" value="1"/>
</dbReference>
<dbReference type="Pfam" id="PF00646">
    <property type="entry name" value="F-box"/>
    <property type="match status" value="1"/>
</dbReference>
<proteinExistence type="predicted"/>
<dbReference type="SUPFAM" id="SSF81383">
    <property type="entry name" value="F-box domain"/>
    <property type="match status" value="1"/>
</dbReference>
<dbReference type="Gene3D" id="1.20.1280.50">
    <property type="match status" value="1"/>
</dbReference>
<dbReference type="Pfam" id="PF08268">
    <property type="entry name" value="FBA_3"/>
    <property type="match status" value="1"/>
</dbReference>
<reference evidence="2 3" key="1">
    <citation type="submission" date="2024-02" db="EMBL/GenBank/DDBJ databases">
        <authorList>
            <person name="Vignale AGUSTIN F."/>
            <person name="Sosa J E."/>
            <person name="Modenutti C."/>
        </authorList>
    </citation>
    <scope>NUCLEOTIDE SEQUENCE [LARGE SCALE GENOMIC DNA]</scope>
</reference>
<comment type="caution">
    <text evidence="2">The sequence shown here is derived from an EMBL/GenBank/DDBJ whole genome shotgun (WGS) entry which is preliminary data.</text>
</comment>
<dbReference type="AlphaFoldDB" id="A0ABC8URG9"/>
<gene>
    <name evidence="2" type="ORF">ILEXP_LOCUS53677</name>
</gene>
<dbReference type="CDD" id="cd22157">
    <property type="entry name" value="F-box_AtFBW1-like"/>
    <property type="match status" value="1"/>
</dbReference>
<dbReference type="PANTHER" id="PTHR31672:SF13">
    <property type="entry name" value="F-BOX PROTEIN CPR30-LIKE"/>
    <property type="match status" value="1"/>
</dbReference>
<dbReference type="InterPro" id="IPR013187">
    <property type="entry name" value="F-box-assoc_dom_typ3"/>
</dbReference>
<organism evidence="2 3">
    <name type="scientific">Ilex paraguariensis</name>
    <name type="common">yerba mate</name>
    <dbReference type="NCBI Taxonomy" id="185542"/>
    <lineage>
        <taxon>Eukaryota</taxon>
        <taxon>Viridiplantae</taxon>
        <taxon>Streptophyta</taxon>
        <taxon>Embryophyta</taxon>
        <taxon>Tracheophyta</taxon>
        <taxon>Spermatophyta</taxon>
        <taxon>Magnoliopsida</taxon>
        <taxon>eudicotyledons</taxon>
        <taxon>Gunneridae</taxon>
        <taxon>Pentapetalae</taxon>
        <taxon>asterids</taxon>
        <taxon>campanulids</taxon>
        <taxon>Aquifoliales</taxon>
        <taxon>Aquifoliaceae</taxon>
        <taxon>Ilex</taxon>
    </lineage>
</organism>
<evidence type="ECO:0000259" key="1">
    <source>
        <dbReference type="PROSITE" id="PS50181"/>
    </source>
</evidence>
<protein>
    <recommendedName>
        <fullName evidence="1">F-box domain-containing protein</fullName>
    </recommendedName>
</protein>
<dbReference type="EMBL" id="CAUOFW020008629">
    <property type="protein sequence ID" value="CAK9183412.1"/>
    <property type="molecule type" value="Genomic_DNA"/>
</dbReference>
<name>A0ABC8URG9_9AQUA</name>
<sequence>MESFYVVPEDVEKEILSRLTVKSLLRFKCVCKSWHVLIESQTFIDFHLSKAATEEDNCLVLHRRRDFTKEYVASVLCTQTLSLLVDLEFPYFEDNKMGISIVGSCNGLVCLCDNGHLFAVFNPATREFKALPILPSASLLPNEEFDFKAAAFGYDPITKDYKVLQISSIFNRHRLDHYLFQIYTLSTNTWREIDAAMPAYFDEMYPLINTYRKGVHHWPAYEAILSFDINREVFGTIKLPTPTPPWHNQTLSLLNGSLATIIYHLEARCKSFDIWVMKEYGVESSWTKQYTIGPLAIEMPLGFWKGGELLMETRKGKLILYDLHTRKTKRLLGHGHPRPLQFYTYVESLVLIKNKNQDVPRLLGHQNSAHLM</sequence>
<dbReference type="InterPro" id="IPR036047">
    <property type="entry name" value="F-box-like_dom_sf"/>
</dbReference>
<dbReference type="InterPro" id="IPR001810">
    <property type="entry name" value="F-box_dom"/>
</dbReference>
<accession>A0ABC8URG9</accession>
<dbReference type="SMART" id="SM00256">
    <property type="entry name" value="FBOX"/>
    <property type="match status" value="1"/>
</dbReference>
<evidence type="ECO:0000313" key="3">
    <source>
        <dbReference type="Proteomes" id="UP001642360"/>
    </source>
</evidence>
<feature type="domain" description="F-box" evidence="1">
    <location>
        <begin position="1"/>
        <end position="46"/>
    </location>
</feature>
<dbReference type="NCBIfam" id="TIGR01640">
    <property type="entry name" value="F_box_assoc_1"/>
    <property type="match status" value="1"/>
</dbReference>
<dbReference type="InterPro" id="IPR050796">
    <property type="entry name" value="SCF_F-box_component"/>
</dbReference>
<keyword evidence="3" id="KW-1185">Reference proteome</keyword>